<dbReference type="PANTHER" id="PTHR32305">
    <property type="match status" value="1"/>
</dbReference>
<dbReference type="InterPro" id="IPR030934">
    <property type="entry name" value="Intein_C"/>
</dbReference>
<dbReference type="EMBL" id="BSRX01000010">
    <property type="protein sequence ID" value="GLW54080.1"/>
    <property type="molecule type" value="Genomic_DNA"/>
</dbReference>
<accession>A0A9W6PDT1</accession>
<protein>
    <recommendedName>
        <fullName evidence="6">Intein C-terminal splicing domain-containing protein</fullName>
    </recommendedName>
</protein>
<dbReference type="Pfam" id="PF14428">
    <property type="entry name" value="DddA-like"/>
    <property type="match status" value="1"/>
</dbReference>
<dbReference type="Gene3D" id="2.170.16.10">
    <property type="entry name" value="Hedgehog/Intein (Hint) domain"/>
    <property type="match status" value="1"/>
</dbReference>
<feature type="coiled-coil region" evidence="1">
    <location>
        <begin position="1981"/>
        <end position="2008"/>
    </location>
</feature>
<dbReference type="InterPro" id="IPR022385">
    <property type="entry name" value="Rhs_assc_core"/>
</dbReference>
<evidence type="ECO:0000256" key="3">
    <source>
        <dbReference type="SAM" id="SignalP"/>
    </source>
</evidence>
<reference evidence="4" key="1">
    <citation type="submission" date="2023-02" db="EMBL/GenBank/DDBJ databases">
        <title>Kitasatospora phosalacinea NBRC 14362.</title>
        <authorList>
            <person name="Ichikawa N."/>
            <person name="Sato H."/>
            <person name="Tonouchi N."/>
        </authorList>
    </citation>
    <scope>NUCLEOTIDE SEQUENCE</scope>
    <source>
        <strain evidence="4">NBRC 14362</strain>
    </source>
</reference>
<keyword evidence="3" id="KW-0732">Signal</keyword>
<dbReference type="Gene3D" id="2.180.10.10">
    <property type="entry name" value="RHS repeat-associated core"/>
    <property type="match status" value="2"/>
</dbReference>
<feature type="compositionally biased region" description="Low complexity" evidence="2">
    <location>
        <begin position="1057"/>
        <end position="1067"/>
    </location>
</feature>
<dbReference type="NCBIfam" id="TIGR01443">
    <property type="entry name" value="intein_Cterm"/>
    <property type="match status" value="1"/>
</dbReference>
<feature type="region of interest" description="Disordered" evidence="2">
    <location>
        <begin position="1260"/>
        <end position="1286"/>
    </location>
</feature>
<evidence type="ECO:0008006" key="6">
    <source>
        <dbReference type="Google" id="ProtNLM"/>
    </source>
</evidence>
<evidence type="ECO:0000256" key="1">
    <source>
        <dbReference type="SAM" id="Coils"/>
    </source>
</evidence>
<comment type="caution">
    <text evidence="4">The sequence shown here is derived from an EMBL/GenBank/DDBJ whole genome shotgun (WGS) entry which is preliminary data.</text>
</comment>
<dbReference type="InterPro" id="IPR032724">
    <property type="entry name" value="SCP1.201-like"/>
</dbReference>
<feature type="region of interest" description="Disordered" evidence="2">
    <location>
        <begin position="1955"/>
        <end position="1981"/>
    </location>
</feature>
<proteinExistence type="predicted"/>
<feature type="compositionally biased region" description="Low complexity" evidence="2">
    <location>
        <begin position="1681"/>
        <end position="1692"/>
    </location>
</feature>
<dbReference type="Proteomes" id="UP001165143">
    <property type="component" value="Unassembled WGS sequence"/>
</dbReference>
<name>A0A9W6PDT1_9ACTN</name>
<dbReference type="Pfam" id="PF05593">
    <property type="entry name" value="RHS_repeat"/>
    <property type="match status" value="3"/>
</dbReference>
<evidence type="ECO:0000313" key="5">
    <source>
        <dbReference type="Proteomes" id="UP001165143"/>
    </source>
</evidence>
<dbReference type="NCBIfam" id="TIGR01643">
    <property type="entry name" value="YD_repeat_2x"/>
    <property type="match status" value="2"/>
</dbReference>
<feature type="coiled-coil region" evidence="1">
    <location>
        <begin position="2071"/>
        <end position="2108"/>
    </location>
</feature>
<dbReference type="InterPro" id="IPR036844">
    <property type="entry name" value="Hint_dom_sf"/>
</dbReference>
<dbReference type="SUPFAM" id="SSF51294">
    <property type="entry name" value="Hedgehog/intein (Hint) domain"/>
    <property type="match status" value="1"/>
</dbReference>
<dbReference type="InterPro" id="IPR050708">
    <property type="entry name" value="T6SS_VgrG/RHS"/>
</dbReference>
<feature type="chain" id="PRO_5040814824" description="Intein C-terminal splicing domain-containing protein" evidence="3">
    <location>
        <begin position="20"/>
        <end position="2411"/>
    </location>
</feature>
<feature type="region of interest" description="Disordered" evidence="2">
    <location>
        <begin position="2285"/>
        <end position="2313"/>
    </location>
</feature>
<dbReference type="PANTHER" id="PTHR32305:SF17">
    <property type="entry name" value="TRNA NUCLEASE WAPA"/>
    <property type="match status" value="1"/>
</dbReference>
<feature type="region of interest" description="Disordered" evidence="2">
    <location>
        <begin position="1041"/>
        <end position="1074"/>
    </location>
</feature>
<feature type="region of interest" description="Disordered" evidence="2">
    <location>
        <begin position="1676"/>
        <end position="1702"/>
    </location>
</feature>
<evidence type="ECO:0000256" key="2">
    <source>
        <dbReference type="SAM" id="MobiDB-lite"/>
    </source>
</evidence>
<dbReference type="InterPro" id="IPR006530">
    <property type="entry name" value="YD"/>
</dbReference>
<dbReference type="PROSITE" id="PS50818">
    <property type="entry name" value="INTEIN_C_TER"/>
    <property type="match status" value="1"/>
</dbReference>
<dbReference type="InterPro" id="IPR031325">
    <property type="entry name" value="RHS_repeat"/>
</dbReference>
<feature type="region of interest" description="Disordered" evidence="2">
    <location>
        <begin position="34"/>
        <end position="55"/>
    </location>
</feature>
<keyword evidence="1" id="KW-0175">Coiled coil</keyword>
<gene>
    <name evidence="4" type="ORF">Kpho01_20910</name>
</gene>
<feature type="signal peptide" evidence="3">
    <location>
        <begin position="1"/>
        <end position="19"/>
    </location>
</feature>
<feature type="compositionally biased region" description="Gly residues" evidence="2">
    <location>
        <begin position="2301"/>
        <end position="2310"/>
    </location>
</feature>
<organism evidence="4 5">
    <name type="scientific">Kitasatospora phosalacinea</name>
    <dbReference type="NCBI Taxonomy" id="2065"/>
    <lineage>
        <taxon>Bacteria</taxon>
        <taxon>Bacillati</taxon>
        <taxon>Actinomycetota</taxon>
        <taxon>Actinomycetes</taxon>
        <taxon>Kitasatosporales</taxon>
        <taxon>Streptomycetaceae</taxon>
        <taxon>Kitasatospora</taxon>
    </lineage>
</organism>
<dbReference type="NCBIfam" id="TIGR03696">
    <property type="entry name" value="Rhs_assc_core"/>
    <property type="match status" value="1"/>
</dbReference>
<evidence type="ECO:0000313" key="4">
    <source>
        <dbReference type="EMBL" id="GLW54080.1"/>
    </source>
</evidence>
<sequence>MLTLMAVTGSLLGAPPAFAEKPPKIWVPPTTPLQEADSVAGRSDGAGGTAATGGVPREWKRSAVAPAKAGSATVEVVDVSADQEAARRLGGGAAPAAGGKARVKAGDLPVFLTDLGTAKDKAAGTPSVKVDLLDEGKAKAAGSTGPVVRLEGAGGAAKGGHKLQVSLDVKALTGNAMWSDRARLVLLPECALTTPDAQECRTSTPVPSSVDPLSGLLTADVQLPEAPAAGTTRASAEGGSTSAVVQAGFVQQTAAASSGAMVLAAQAAPSGSSGSFAATAIAPSAAWSAGSNAGNFTYSYTFDMPTAVGGSAPSVVLGYDSSSVDGRTASTNSQSGWIGDGWDYSAGSISRSYKPCAKAGIDMSGDECWAGQSLQLNLAGHSGVLVKDDTTGVLRLQGDDGTLVTPLTGLANGAWNGEGFKVTTTDGTQYYFGANHLPGGDNTDPASNSVNTVPVYHPHAGDPCYNSSTGLASWCQMGWQWNLDHIVDLHGNLIKYKYAKESNYYARGGGQNNGTGTRTAYDRYSNVSSIQYGLRLSDQIASKGAGNPASKIDFTTAERCFASGSITCSDAQRVVANQSSWPDTPLDQACTASGTCTNYGPSFWTSKRLTGIQTTVYVGGAARVVDSWALNQVFSDPGDGNAPTLWLSSIQRTGKNGQADIALPAVSFTAMQMANRVDGLVPAAPQFNRPRMKEVTTETGGRITVNYKPAECSRVNNTMPASEAGNTMACMPVKWVPPGSQAGTKPIDDWFHKYLVSSIVESSPVTSSTVAKETQYAYGGGAAWHRNDSEFADDDTRTYDNFRGYQTVTTTTGSGSDGPRTKSVSTYLRGMGGQVTDSWGESITDAEELAGFVRETQNYESDAAGAKVVGGELTTPWLSKITATHTQPGTLPKVTARYINTANVKNRSLLSNGQWRTTERSATYDEDHAGRVVTMDVLGDTTLSGYPQRQCTSMTYASGSNPALVELPSRILTLAGACGQTPTQANTVSDALTIYDGQALGTIGDKADQTETRVLESYGANNTPNYRVTAKAQFDAYGRQVSTTDPNRTDTAHPNGATTTTAYTPATGELPSQVDVTNPLGWKSTTVVDPARGLPTKATDENGRTTLETYDALGRLTAVWLPGRDPNSTDARKTAPNRKFTYALNGSTSPSVVTSESIREDRTYAKSLQIYDGLGRVRQSQSMPVQGQVGRLISEATYDSHGWQIKSTPAYHNADSGPIATVFLPQDSQVPTQTWNEYDGLGRITASKFISYGQEQWRSTASYPGAERTDATPPPGGYATTTITDATGSPVEIRQYKAGTPTGVYDATTYGYDVAGKPLWIQDSSTPAHRWTYTYDLLGQQTSSTDPDAGTSTMLYDKAGHPVTTTDARGKSTSVTYDLLGRQVASYDGTGTTDASKKLAEWTYDSLVLGKPTSTTTYADAPDGSGKVAYVSAVTGYDLGYRPTGTSITIPSVAKEEKLAKTYSWTNSYSLVLGLARSTTLPAVGGLAAETVGNSYDVDGNFQTSSGLDYYVQDMQYDAFGRPTRTTVGASGKQVVSTQQYDPGTGNVVQSTLDKQTAATTHVDLTNYTYNKVGSMTSAKTVQDGTSTDLQCFTYDYLGRLSSAWTDKGTTTTAPAPSVQGIGSCTNATEPTAATASARIGGPAPYWQTYSYDLTGNRTKLVQHDITGAVVNDRQTDQTFAPGPNTATNDPTTGGGTGGPHALLTSKTSANGTSKVTTSTYDATGNTTSVTDTTGTKTLTWDNQGKLTKVHDTAAPAADTSYVYGPDGSQLIRRVGGKTTLNLGTDEVTLDTATGKTTATRYYPAPGGLTITRTADDAGATVLYYQASDPHGTAGVQLDAANLTVARRPTDPFGNARGTQPGNGVWAGDKGFVGGTIEGTGFTNLGARQYDPKTGRFLSVDPVFNGSDPQSWNAYAYADNNPVDHADPDGTCIPDDTGRCMSAAGWDAYAAGKTGLDQGNGGSGKDSSSTTPASKAAQGAKNEALRQKQAADAALAKAKQAREELVKQIIDVVGDLIGFNDARDCFTKGDVMGCVNTALNFVPWSKVFKAVKVGIKAFKLWREGEKAYDAIRSAERVAKGAEEALSVARKTEKEVAEAEAQAAKAAEADAAKAVEADAAKADSGGSCPINGNSFPAGTLVQLADGSTEPINQLELGDLVLATDPQTGETRPEPVVATIVGHNDIDFTDLTVRGSSDSELEKITSTAHHAYWDETSRSWVDATDVPVGHELRTVDGTDVTVIATRSYGTPPSSAYNLTVADLHTYYVLAGATPLLVHNCPTAEEGAHARASESAARSSNPGGSTGDEGATGGFLRLQGHSDHDLVSSKPYPGYKPPKGAKEGWETHVEAQAAALMHKYKDEVKSGILMITHPRGVCYTCLATIRDMLPTGSTLTVYFQRGRKFYKAGTFVGN</sequence>
<dbReference type="Pfam" id="PF07591">
    <property type="entry name" value="PT-HINT"/>
    <property type="match status" value="1"/>
</dbReference>
<dbReference type="CDD" id="cd00081">
    <property type="entry name" value="Hint"/>
    <property type="match status" value="1"/>
</dbReference>